<keyword evidence="2" id="KW-1185">Reference proteome</keyword>
<organism evidence="1 2">
    <name type="scientific">Entomophthora muscae</name>
    <dbReference type="NCBI Taxonomy" id="34485"/>
    <lineage>
        <taxon>Eukaryota</taxon>
        <taxon>Fungi</taxon>
        <taxon>Fungi incertae sedis</taxon>
        <taxon>Zoopagomycota</taxon>
        <taxon>Entomophthoromycotina</taxon>
        <taxon>Entomophthoromycetes</taxon>
        <taxon>Entomophthorales</taxon>
        <taxon>Entomophthoraceae</taxon>
        <taxon>Entomophthora</taxon>
    </lineage>
</organism>
<protein>
    <submittedName>
        <fullName evidence="1">Uncharacterized protein</fullName>
    </submittedName>
</protein>
<dbReference type="EMBL" id="QTSX02003639">
    <property type="protein sequence ID" value="KAJ9069334.1"/>
    <property type="molecule type" value="Genomic_DNA"/>
</dbReference>
<evidence type="ECO:0000313" key="2">
    <source>
        <dbReference type="Proteomes" id="UP001165960"/>
    </source>
</evidence>
<sequence>MDHEKIVSEHTKPSRYSKDIQDQIASCRTKLPNPNTRAQQNIREREMRSPQTTYSSIQRDFRARRTYSKRGSTERRCSTYRIHF</sequence>
<comment type="caution">
    <text evidence="1">The sequence shown here is derived from an EMBL/GenBank/DDBJ whole genome shotgun (WGS) entry which is preliminary data.</text>
</comment>
<dbReference type="Proteomes" id="UP001165960">
    <property type="component" value="Unassembled WGS sequence"/>
</dbReference>
<proteinExistence type="predicted"/>
<name>A0ACC2T3U7_9FUNG</name>
<reference evidence="1" key="1">
    <citation type="submission" date="2022-04" db="EMBL/GenBank/DDBJ databases">
        <title>Genome of the entomopathogenic fungus Entomophthora muscae.</title>
        <authorList>
            <person name="Elya C."/>
            <person name="Lovett B.R."/>
            <person name="Lee E."/>
            <person name="Macias A.M."/>
            <person name="Hajek A.E."/>
            <person name="De Bivort B.L."/>
            <person name="Kasson M.T."/>
            <person name="De Fine Licht H.H."/>
            <person name="Stajich J.E."/>
        </authorList>
    </citation>
    <scope>NUCLEOTIDE SEQUENCE</scope>
    <source>
        <strain evidence="1">Berkeley</strain>
    </source>
</reference>
<evidence type="ECO:0000313" key="1">
    <source>
        <dbReference type="EMBL" id="KAJ9069334.1"/>
    </source>
</evidence>
<accession>A0ACC2T3U7</accession>
<gene>
    <name evidence="1" type="ORF">DSO57_1019603</name>
</gene>